<comment type="cofactor">
    <cofactor evidence="1 5">
        <name>pyridoxal 5'-phosphate</name>
        <dbReference type="ChEBI" id="CHEBI:597326"/>
    </cofactor>
</comment>
<dbReference type="PIRSF" id="PIRSF000524">
    <property type="entry name" value="SPT"/>
    <property type="match status" value="1"/>
</dbReference>
<comment type="similarity">
    <text evidence="2 4">Belongs to the class-V pyridoxal-phosphate-dependent aminotransferase family.</text>
</comment>
<evidence type="ECO:0000256" key="1">
    <source>
        <dbReference type="ARBA" id="ARBA00001933"/>
    </source>
</evidence>
<evidence type="ECO:0000313" key="8">
    <source>
        <dbReference type="Proteomes" id="UP001526430"/>
    </source>
</evidence>
<keyword evidence="7" id="KW-0808">Transferase</keyword>
<dbReference type="Proteomes" id="UP001526430">
    <property type="component" value="Unassembled WGS sequence"/>
</dbReference>
<evidence type="ECO:0000256" key="5">
    <source>
        <dbReference type="RuleBase" id="RU004504"/>
    </source>
</evidence>
<evidence type="ECO:0000259" key="6">
    <source>
        <dbReference type="Pfam" id="PF00266"/>
    </source>
</evidence>
<evidence type="ECO:0000256" key="4">
    <source>
        <dbReference type="RuleBase" id="RU004075"/>
    </source>
</evidence>
<dbReference type="Gene3D" id="3.40.640.10">
    <property type="entry name" value="Type I PLP-dependent aspartate aminotransferase-like (Major domain)"/>
    <property type="match status" value="1"/>
</dbReference>
<reference evidence="7 8" key="1">
    <citation type="submission" date="2022-10" db="EMBL/GenBank/DDBJ databases">
        <title>Roseococcus glaciei nov., sp. nov., isolated from glacier.</title>
        <authorList>
            <person name="Liu Q."/>
            <person name="Xin Y.-H."/>
        </authorList>
    </citation>
    <scope>NUCLEOTIDE SEQUENCE [LARGE SCALE GENOMIC DNA]</scope>
    <source>
        <strain evidence="7 8">MDT2-1-1</strain>
    </source>
</reference>
<protein>
    <submittedName>
        <fullName evidence="7">Alanine--glyoxylate aminotransferase family protein</fullName>
    </submittedName>
</protein>
<keyword evidence="3" id="KW-0663">Pyridoxal phosphate</keyword>
<gene>
    <name evidence="7" type="ORF">OF850_21660</name>
</gene>
<organism evidence="7 8">
    <name type="scientific">Sabulicella glaciei</name>
    <dbReference type="NCBI Taxonomy" id="2984948"/>
    <lineage>
        <taxon>Bacteria</taxon>
        <taxon>Pseudomonadati</taxon>
        <taxon>Pseudomonadota</taxon>
        <taxon>Alphaproteobacteria</taxon>
        <taxon>Acetobacterales</taxon>
        <taxon>Acetobacteraceae</taxon>
        <taxon>Sabulicella</taxon>
    </lineage>
</organism>
<dbReference type="InterPro" id="IPR020578">
    <property type="entry name" value="Aminotrans_V_PyrdxlP_BS"/>
</dbReference>
<dbReference type="SUPFAM" id="SSF53383">
    <property type="entry name" value="PLP-dependent transferases"/>
    <property type="match status" value="1"/>
</dbReference>
<dbReference type="InterPro" id="IPR000192">
    <property type="entry name" value="Aminotrans_V_dom"/>
</dbReference>
<dbReference type="Pfam" id="PF00266">
    <property type="entry name" value="Aminotran_5"/>
    <property type="match status" value="1"/>
</dbReference>
<dbReference type="PROSITE" id="PS00595">
    <property type="entry name" value="AA_TRANSFER_CLASS_5"/>
    <property type="match status" value="1"/>
</dbReference>
<dbReference type="RefSeq" id="WP_301592406.1">
    <property type="nucleotide sequence ID" value="NZ_JAPFQI010000029.1"/>
</dbReference>
<dbReference type="InterPro" id="IPR024169">
    <property type="entry name" value="SP_NH2Trfase/AEP_transaminase"/>
</dbReference>
<dbReference type="GO" id="GO:0008483">
    <property type="term" value="F:transaminase activity"/>
    <property type="evidence" value="ECO:0007669"/>
    <property type="project" value="UniProtKB-KW"/>
</dbReference>
<dbReference type="InterPro" id="IPR015421">
    <property type="entry name" value="PyrdxlP-dep_Trfase_major"/>
</dbReference>
<keyword evidence="8" id="KW-1185">Reference proteome</keyword>
<dbReference type="InterPro" id="IPR015424">
    <property type="entry name" value="PyrdxlP-dep_Trfase"/>
</dbReference>
<evidence type="ECO:0000256" key="3">
    <source>
        <dbReference type="ARBA" id="ARBA00022898"/>
    </source>
</evidence>
<dbReference type="Gene3D" id="3.90.1150.10">
    <property type="entry name" value="Aspartate Aminotransferase, domain 1"/>
    <property type="match status" value="1"/>
</dbReference>
<dbReference type="PANTHER" id="PTHR21152">
    <property type="entry name" value="AMINOTRANSFERASE CLASS V"/>
    <property type="match status" value="1"/>
</dbReference>
<comment type="caution">
    <text evidence="7">The sequence shown here is derived from an EMBL/GenBank/DDBJ whole genome shotgun (WGS) entry which is preliminary data.</text>
</comment>
<evidence type="ECO:0000313" key="7">
    <source>
        <dbReference type="EMBL" id="MCW8088206.1"/>
    </source>
</evidence>
<name>A0ABT3P1D3_9PROT</name>
<proteinExistence type="inferred from homology"/>
<dbReference type="EMBL" id="JAPFQI010000029">
    <property type="protein sequence ID" value="MCW8088206.1"/>
    <property type="molecule type" value="Genomic_DNA"/>
</dbReference>
<dbReference type="InterPro" id="IPR015422">
    <property type="entry name" value="PyrdxlP-dep_Trfase_small"/>
</dbReference>
<sequence>MIEVAMTRTAADDLPDPYRLRLPGPTAVPERVRAAMARPVLNHRGPEFRGQLATAERLLQPILGTENSVLLFGCSGTGMMEAALLNLLAPGERLLCIVHGQFGERFAAIGEALGAVVDRVEMEWGQGVDISAVAARLEAAHYRAITVIHNESSTGAVADLAALGTLLRDRPEILVVDSVSGLGAVPMRQDEWGVDVVVSASQKALMCPPGLGLVSLGAKARAVVARHTAMPRFYFDFRRALESASKAETPFTPPTAHVAALVEALEMIHAEGMEAALTRHQALSTALRAGGAAIGLPDFTRAPLRSSSVVVLSVPPGLLGGAIVRTMRERYGSVIAGARNRLADRVIRIGTMGFLAPGDILTDLQQLEEVLAGLGHPVEVGAGVAAAARSLHASAREAGKTVVRAAS</sequence>
<feature type="domain" description="Aminotransferase class V" evidence="6">
    <location>
        <begin position="41"/>
        <end position="294"/>
    </location>
</feature>
<evidence type="ECO:0000256" key="2">
    <source>
        <dbReference type="ARBA" id="ARBA00009236"/>
    </source>
</evidence>
<dbReference type="PANTHER" id="PTHR21152:SF40">
    <property type="entry name" value="ALANINE--GLYOXYLATE AMINOTRANSFERASE"/>
    <property type="match status" value="1"/>
</dbReference>
<accession>A0ABT3P1D3</accession>
<keyword evidence="7" id="KW-0032">Aminotransferase</keyword>